<dbReference type="PANTHER" id="PTHR45674:SF4">
    <property type="entry name" value="DNA LIGASE 1"/>
    <property type="match status" value="1"/>
</dbReference>
<evidence type="ECO:0000256" key="1">
    <source>
        <dbReference type="ARBA" id="ARBA00007572"/>
    </source>
</evidence>
<evidence type="ECO:0000313" key="5">
    <source>
        <dbReference type="EMBL" id="TGG78477.1"/>
    </source>
</evidence>
<accession>A0A8H1L595</accession>
<protein>
    <submittedName>
        <fullName evidence="5">ATP-dependent DNA ligase</fullName>
    </submittedName>
</protein>
<dbReference type="GO" id="GO:0003910">
    <property type="term" value="F:DNA ligase (ATP) activity"/>
    <property type="evidence" value="ECO:0007669"/>
    <property type="project" value="UniProtKB-EC"/>
</dbReference>
<sequence>MAVSLRRVPPPAAGIPGETRAARPVLFSGSLVAAVSDLSPPVLPMLARPVARMPRRQGLAMEAKWDGFRAVCFALPGRCFLQSRRGADMAHAFPEVVRAARELAAVEPCVLDGELVVAGDQGRLDFELLAARSRRSGRRAAASALAHPAHLICFDLLQLGGRVLLEEPYWQRRLLLEDVFARRGLAAPWALCPSTRDAAQAQEWLSPEWAAVGVEGVVVKPVGQLYRPGERGWAKLRSRTAHDAVIGAVTGPVTMPETLLLGRWDPAGRLRLVARSTPLSVSLRQRIGGELGLARPGHPWRDVTFSAGWGTREPLQHRCVDPALVVEFEADAALDSGRWRHPVRVRRLRPDLAGEELPAFRA</sequence>
<dbReference type="InterPro" id="IPR012340">
    <property type="entry name" value="NA-bd_OB-fold"/>
</dbReference>
<evidence type="ECO:0000313" key="6">
    <source>
        <dbReference type="Proteomes" id="UP000298111"/>
    </source>
</evidence>
<comment type="catalytic activity">
    <reaction evidence="3">
        <text>ATP + (deoxyribonucleotide)n-3'-hydroxyl + 5'-phospho-(deoxyribonucleotide)m = (deoxyribonucleotide)n+m + AMP + diphosphate.</text>
        <dbReference type="EC" id="6.5.1.1"/>
    </reaction>
</comment>
<dbReference type="InterPro" id="IPR050191">
    <property type="entry name" value="ATP-dep_DNA_ligase"/>
</dbReference>
<name>A0A8H1L595_9ACTN</name>
<dbReference type="InterPro" id="IPR044117">
    <property type="entry name" value="OBF_LigC-like"/>
</dbReference>
<keyword evidence="2 5" id="KW-0436">Ligase</keyword>
<dbReference type="SUPFAM" id="SSF56091">
    <property type="entry name" value="DNA ligase/mRNA capping enzyme, catalytic domain"/>
    <property type="match status" value="1"/>
</dbReference>
<dbReference type="Gene3D" id="2.40.50.140">
    <property type="entry name" value="Nucleic acid-binding proteins"/>
    <property type="match status" value="1"/>
</dbReference>
<proteinExistence type="inferred from homology"/>
<dbReference type="GO" id="GO:0005524">
    <property type="term" value="F:ATP binding"/>
    <property type="evidence" value="ECO:0007669"/>
    <property type="project" value="InterPro"/>
</dbReference>
<gene>
    <name evidence="5" type="ORF">D8771_25110</name>
</gene>
<reference evidence="5 6" key="1">
    <citation type="submission" date="2018-10" db="EMBL/GenBank/DDBJ databases">
        <title>Isolation of pseudouridimycin from Streptomyces albus DSM 40763.</title>
        <authorList>
            <person name="Rosenqvist P."/>
            <person name="Metsae-Ketelae M."/>
            <person name="Virta P."/>
        </authorList>
    </citation>
    <scope>NUCLEOTIDE SEQUENCE [LARGE SCALE GENOMIC DNA]</scope>
    <source>
        <strain evidence="5 6">DSM 40763</strain>
    </source>
</reference>
<dbReference type="AlphaFoldDB" id="A0A8H1L595"/>
<dbReference type="GO" id="GO:0006281">
    <property type="term" value="P:DNA repair"/>
    <property type="evidence" value="ECO:0007669"/>
    <property type="project" value="InterPro"/>
</dbReference>
<comment type="similarity">
    <text evidence="1">Belongs to the ATP-dependent DNA ligase family.</text>
</comment>
<dbReference type="PROSITE" id="PS50160">
    <property type="entry name" value="DNA_LIGASE_A3"/>
    <property type="match status" value="1"/>
</dbReference>
<evidence type="ECO:0000256" key="2">
    <source>
        <dbReference type="ARBA" id="ARBA00022598"/>
    </source>
</evidence>
<feature type="domain" description="ATP-dependent DNA ligase family profile" evidence="4">
    <location>
        <begin position="142"/>
        <end position="237"/>
    </location>
</feature>
<organism evidence="5 6">
    <name type="scientific">Streptomyces albus</name>
    <dbReference type="NCBI Taxonomy" id="1888"/>
    <lineage>
        <taxon>Bacteria</taxon>
        <taxon>Bacillati</taxon>
        <taxon>Actinomycetota</taxon>
        <taxon>Actinomycetes</taxon>
        <taxon>Kitasatosporales</taxon>
        <taxon>Streptomycetaceae</taxon>
        <taxon>Streptomyces</taxon>
    </lineage>
</organism>
<comment type="caution">
    <text evidence="5">The sequence shown here is derived from an EMBL/GenBank/DDBJ whole genome shotgun (WGS) entry which is preliminary data.</text>
</comment>
<dbReference type="CDD" id="cd07970">
    <property type="entry name" value="OBF_DNA_ligase_LigC"/>
    <property type="match status" value="1"/>
</dbReference>
<dbReference type="Gene3D" id="3.30.470.30">
    <property type="entry name" value="DNA ligase/mRNA capping enzyme"/>
    <property type="match status" value="1"/>
</dbReference>
<dbReference type="Pfam" id="PF01068">
    <property type="entry name" value="DNA_ligase_A_M"/>
    <property type="match status" value="1"/>
</dbReference>
<evidence type="ECO:0000256" key="3">
    <source>
        <dbReference type="ARBA" id="ARBA00034003"/>
    </source>
</evidence>
<evidence type="ECO:0000259" key="4">
    <source>
        <dbReference type="PROSITE" id="PS50160"/>
    </source>
</evidence>
<dbReference type="PANTHER" id="PTHR45674">
    <property type="entry name" value="DNA LIGASE 1/3 FAMILY MEMBER"/>
    <property type="match status" value="1"/>
</dbReference>
<dbReference type="EMBL" id="RCIY01000087">
    <property type="protein sequence ID" value="TGG78477.1"/>
    <property type="molecule type" value="Genomic_DNA"/>
</dbReference>
<dbReference type="GO" id="GO:0006310">
    <property type="term" value="P:DNA recombination"/>
    <property type="evidence" value="ECO:0007669"/>
    <property type="project" value="InterPro"/>
</dbReference>
<dbReference type="Proteomes" id="UP000298111">
    <property type="component" value="Unassembled WGS sequence"/>
</dbReference>
<dbReference type="InterPro" id="IPR012310">
    <property type="entry name" value="DNA_ligase_ATP-dep_cent"/>
</dbReference>